<sequence>MNKKQQSFLKKINSSKEKGLKTLAIHFHGVFKPIRHVYI</sequence>
<accession>A0ABY3G0S1</accession>
<dbReference type="Proteomes" id="UP000429980">
    <property type="component" value="Unassembled WGS sequence"/>
</dbReference>
<reference evidence="1 2" key="1">
    <citation type="submission" date="2019-06" db="EMBL/GenBank/DDBJ databases">
        <title>Genome sequence analysis of &gt;100 Bacillus licheniformis strains suggests intrinsic resistance to this species.</title>
        <authorList>
            <person name="Wels M."/>
            <person name="Siezen R.J."/>
            <person name="Johansen E."/>
            <person name="Stuer-Lauridsen B."/>
            <person name="Bjerre K."/>
            <person name="Nielsen B.K.K."/>
        </authorList>
    </citation>
    <scope>NUCLEOTIDE SEQUENCE [LARGE SCALE GENOMIC DNA]</scope>
    <source>
        <strain evidence="1 2">BAC-15381</strain>
    </source>
</reference>
<evidence type="ECO:0000313" key="1">
    <source>
        <dbReference type="EMBL" id="TWL43517.1"/>
    </source>
</evidence>
<evidence type="ECO:0000313" key="2">
    <source>
        <dbReference type="Proteomes" id="UP000429980"/>
    </source>
</evidence>
<organism evidence="1 2">
    <name type="scientific">Bacillus paralicheniformis</name>
    <dbReference type="NCBI Taxonomy" id="1648923"/>
    <lineage>
        <taxon>Bacteria</taxon>
        <taxon>Bacillati</taxon>
        <taxon>Bacillota</taxon>
        <taxon>Bacilli</taxon>
        <taxon>Bacillales</taxon>
        <taxon>Bacillaceae</taxon>
        <taxon>Bacillus</taxon>
    </lineage>
</organism>
<comment type="caution">
    <text evidence="1">The sequence shown here is derived from an EMBL/GenBank/DDBJ whole genome shotgun (WGS) entry which is preliminary data.</text>
</comment>
<dbReference type="EMBL" id="NILF01000013">
    <property type="protein sequence ID" value="TWL43517.1"/>
    <property type="molecule type" value="Genomic_DNA"/>
</dbReference>
<proteinExistence type="predicted"/>
<gene>
    <name evidence="1" type="ORF">CHCC15381_2760</name>
</gene>
<keyword evidence="2" id="KW-1185">Reference proteome</keyword>
<name>A0ABY3G0S1_9BACI</name>
<protein>
    <submittedName>
        <fullName evidence="1">Uncharacterized protein</fullName>
    </submittedName>
</protein>